<dbReference type="Proteomes" id="UP001233535">
    <property type="component" value="Unassembled WGS sequence"/>
</dbReference>
<keyword evidence="1 6" id="KW-0597">Phosphoprotein</keyword>
<dbReference type="PANTHER" id="PTHR48111:SF4">
    <property type="entry name" value="DNA-BINDING DUAL TRANSCRIPTIONAL REGULATOR OMPR"/>
    <property type="match status" value="1"/>
</dbReference>
<dbReference type="InterPro" id="IPR001867">
    <property type="entry name" value="OmpR/PhoB-type_DNA-bd"/>
</dbReference>
<dbReference type="EMBL" id="JARUHG010000001">
    <property type="protein sequence ID" value="MDR0181982.1"/>
    <property type="molecule type" value="Genomic_DNA"/>
</dbReference>
<name>A0ABU1CB61_9GAMM</name>
<dbReference type="InterPro" id="IPR016032">
    <property type="entry name" value="Sig_transdc_resp-reg_C-effctor"/>
</dbReference>
<evidence type="ECO:0000256" key="1">
    <source>
        <dbReference type="ARBA" id="ARBA00022553"/>
    </source>
</evidence>
<feature type="domain" description="OmpR/PhoB-type" evidence="9">
    <location>
        <begin position="137"/>
        <end position="237"/>
    </location>
</feature>
<gene>
    <name evidence="10" type="ORF">P8609_03225</name>
</gene>
<feature type="domain" description="Response regulatory" evidence="8">
    <location>
        <begin position="13"/>
        <end position="124"/>
    </location>
</feature>
<evidence type="ECO:0000313" key="10">
    <source>
        <dbReference type="EMBL" id="MDR0181982.1"/>
    </source>
</evidence>
<dbReference type="PROSITE" id="PS50110">
    <property type="entry name" value="RESPONSE_REGULATORY"/>
    <property type="match status" value="1"/>
</dbReference>
<dbReference type="PROSITE" id="PS51755">
    <property type="entry name" value="OMPR_PHOB"/>
    <property type="match status" value="1"/>
</dbReference>
<dbReference type="Pfam" id="PF00486">
    <property type="entry name" value="Trans_reg_C"/>
    <property type="match status" value="1"/>
</dbReference>
<evidence type="ECO:0000256" key="7">
    <source>
        <dbReference type="PROSITE-ProRule" id="PRU01091"/>
    </source>
</evidence>
<dbReference type="SMART" id="SM00448">
    <property type="entry name" value="REC"/>
    <property type="match status" value="1"/>
</dbReference>
<evidence type="ECO:0000256" key="6">
    <source>
        <dbReference type="PROSITE-ProRule" id="PRU00169"/>
    </source>
</evidence>
<dbReference type="SUPFAM" id="SSF52172">
    <property type="entry name" value="CheY-like"/>
    <property type="match status" value="1"/>
</dbReference>
<dbReference type="PANTHER" id="PTHR48111">
    <property type="entry name" value="REGULATOR OF RPOS"/>
    <property type="match status" value="1"/>
</dbReference>
<dbReference type="Pfam" id="PF00072">
    <property type="entry name" value="Response_reg"/>
    <property type="match status" value="1"/>
</dbReference>
<dbReference type="SMART" id="SM00862">
    <property type="entry name" value="Trans_reg_C"/>
    <property type="match status" value="1"/>
</dbReference>
<evidence type="ECO:0000259" key="9">
    <source>
        <dbReference type="PROSITE" id="PS51755"/>
    </source>
</evidence>
<keyword evidence="4 7" id="KW-0238">DNA-binding</keyword>
<keyword evidence="2" id="KW-0902">Two-component regulatory system</keyword>
<keyword evidence="5" id="KW-0804">Transcription</keyword>
<feature type="modified residue" description="4-aspartylphosphate" evidence="6">
    <location>
        <position position="62"/>
    </location>
</feature>
<evidence type="ECO:0000313" key="11">
    <source>
        <dbReference type="Proteomes" id="UP001233535"/>
    </source>
</evidence>
<dbReference type="InterPro" id="IPR011006">
    <property type="entry name" value="CheY-like_superfamily"/>
</dbReference>
<keyword evidence="11" id="KW-1185">Reference proteome</keyword>
<dbReference type="Gene3D" id="1.10.10.10">
    <property type="entry name" value="Winged helix-like DNA-binding domain superfamily/Winged helix DNA-binding domain"/>
    <property type="match status" value="1"/>
</dbReference>
<organism evidence="10 11">
    <name type="scientific">Lysobacter arvi</name>
    <dbReference type="NCBI Taxonomy" id="3038776"/>
    <lineage>
        <taxon>Bacteria</taxon>
        <taxon>Pseudomonadati</taxon>
        <taxon>Pseudomonadota</taxon>
        <taxon>Gammaproteobacteria</taxon>
        <taxon>Lysobacterales</taxon>
        <taxon>Lysobacteraceae</taxon>
        <taxon>Lysobacter</taxon>
    </lineage>
</organism>
<feature type="DNA-binding region" description="OmpR/PhoB-type" evidence="7">
    <location>
        <begin position="137"/>
        <end position="237"/>
    </location>
</feature>
<evidence type="ECO:0000256" key="3">
    <source>
        <dbReference type="ARBA" id="ARBA00023015"/>
    </source>
</evidence>
<dbReference type="InterPro" id="IPR001789">
    <property type="entry name" value="Sig_transdc_resp-reg_receiver"/>
</dbReference>
<proteinExistence type="predicted"/>
<dbReference type="Gene3D" id="6.10.250.690">
    <property type="match status" value="1"/>
</dbReference>
<comment type="caution">
    <text evidence="10">The sequence shown here is derived from an EMBL/GenBank/DDBJ whole genome shotgun (WGS) entry which is preliminary data.</text>
</comment>
<evidence type="ECO:0000259" key="8">
    <source>
        <dbReference type="PROSITE" id="PS50110"/>
    </source>
</evidence>
<keyword evidence="3" id="KW-0805">Transcription regulation</keyword>
<accession>A0ABU1CB61</accession>
<sequence>MHASDASAAVRPHVLLVEDDPQIAGLLARYLENHGFRCSAAADSSRMDTTLRTEPVDLILLDLGLPDEDGLMALRRLDRRVPVIIVTGRGESVDRVVGLELGADDYVTKPFEFRELLARVRSVLRRTQRSEPAPASAPLLRFDGLALDVSARAIVDREGRAVTLTGTEFELLNALVERPGQVLTRDQLMNHLHGRDAGPFDRAIDVHIGRLRRKLERDPAKPQLIQSLRGMGYRLAATVTSS</sequence>
<evidence type="ECO:0000256" key="4">
    <source>
        <dbReference type="ARBA" id="ARBA00023125"/>
    </source>
</evidence>
<dbReference type="CDD" id="cd00383">
    <property type="entry name" value="trans_reg_C"/>
    <property type="match status" value="1"/>
</dbReference>
<dbReference type="RefSeq" id="WP_309261963.1">
    <property type="nucleotide sequence ID" value="NZ_JARUHG010000001.1"/>
</dbReference>
<reference evidence="10 11" key="1">
    <citation type="submission" date="2023-04" db="EMBL/GenBank/DDBJ databases">
        <title>Lysobacter sp. strain UC isolated from soil sample.</title>
        <authorList>
            <person name="Choksket S."/>
            <person name="Harshvardhan F."/>
            <person name="Rana R."/>
            <person name="Patil P.B."/>
            <person name="Korpole S."/>
        </authorList>
    </citation>
    <scope>NUCLEOTIDE SEQUENCE [LARGE SCALE GENOMIC DNA]</scope>
    <source>
        <strain evidence="10 11">UC</strain>
    </source>
</reference>
<dbReference type="SUPFAM" id="SSF46894">
    <property type="entry name" value="C-terminal effector domain of the bipartite response regulators"/>
    <property type="match status" value="1"/>
</dbReference>
<dbReference type="Gene3D" id="3.40.50.2300">
    <property type="match status" value="1"/>
</dbReference>
<evidence type="ECO:0000256" key="2">
    <source>
        <dbReference type="ARBA" id="ARBA00023012"/>
    </source>
</evidence>
<protein>
    <submittedName>
        <fullName evidence="10">Response regulator transcription factor</fullName>
    </submittedName>
</protein>
<evidence type="ECO:0000256" key="5">
    <source>
        <dbReference type="ARBA" id="ARBA00023163"/>
    </source>
</evidence>
<dbReference type="CDD" id="cd17574">
    <property type="entry name" value="REC_OmpR"/>
    <property type="match status" value="1"/>
</dbReference>
<dbReference type="InterPro" id="IPR036388">
    <property type="entry name" value="WH-like_DNA-bd_sf"/>
</dbReference>
<dbReference type="InterPro" id="IPR039420">
    <property type="entry name" value="WalR-like"/>
</dbReference>